<gene>
    <name evidence="2" type="ORF">XA26_47070</name>
</gene>
<reference evidence="2 3" key="1">
    <citation type="journal article" date="2015" name="MBio">
        <title>Enzymatic Degradation of Phenazines Can Generate Energy and Protect Sensitive Organisms from Toxicity.</title>
        <authorList>
            <person name="Costa K.C."/>
            <person name="Bergkessel M."/>
            <person name="Saunders S."/>
            <person name="Korlach J."/>
            <person name="Newman D.K."/>
        </authorList>
    </citation>
    <scope>NUCLEOTIDE SEQUENCE [LARGE SCALE GENOMIC DNA]</scope>
    <source>
        <strain evidence="2 3">CT6</strain>
    </source>
</reference>
<evidence type="ECO:0000256" key="1">
    <source>
        <dbReference type="SAM" id="MobiDB-lite"/>
    </source>
</evidence>
<dbReference type="KEGG" id="mft:XA26_47070"/>
<dbReference type="EMBL" id="CP011269">
    <property type="protein sequence ID" value="ALI28507.1"/>
    <property type="molecule type" value="Genomic_DNA"/>
</dbReference>
<proteinExistence type="predicted"/>
<accession>A0A0N9XI79</accession>
<dbReference type="AlphaFoldDB" id="A0A0N9XI79"/>
<sequence>MDRLLHRQITHRQPRLAGQHERIRRAQLAGPCRGRRPQVSLLALGQLTLTEKKLETRYSTRRDARGPG</sequence>
<protein>
    <submittedName>
        <fullName evidence="2">Uncharacterized protein</fullName>
    </submittedName>
</protein>
<evidence type="ECO:0000313" key="3">
    <source>
        <dbReference type="Proteomes" id="UP000057134"/>
    </source>
</evidence>
<feature type="compositionally biased region" description="Basic residues" evidence="1">
    <location>
        <begin position="1"/>
        <end position="14"/>
    </location>
</feature>
<organism evidence="2 3">
    <name type="scientific">Mycolicibacterium fortuitum</name>
    <name type="common">Mycobacterium fortuitum</name>
    <dbReference type="NCBI Taxonomy" id="1766"/>
    <lineage>
        <taxon>Bacteria</taxon>
        <taxon>Bacillati</taxon>
        <taxon>Actinomycetota</taxon>
        <taxon>Actinomycetes</taxon>
        <taxon>Mycobacteriales</taxon>
        <taxon>Mycobacteriaceae</taxon>
        <taxon>Mycolicibacterium</taxon>
    </lineage>
</organism>
<dbReference type="PATRIC" id="fig|1766.6.peg.4680"/>
<feature type="region of interest" description="Disordered" evidence="1">
    <location>
        <begin position="1"/>
        <end position="21"/>
    </location>
</feature>
<keyword evidence="3" id="KW-1185">Reference proteome</keyword>
<evidence type="ECO:0000313" key="2">
    <source>
        <dbReference type="EMBL" id="ALI28507.1"/>
    </source>
</evidence>
<dbReference type="Proteomes" id="UP000057134">
    <property type="component" value="Chromosome"/>
</dbReference>
<name>A0A0N9XI79_MYCFO</name>